<evidence type="ECO:0000256" key="2">
    <source>
        <dbReference type="ARBA" id="ARBA00022679"/>
    </source>
</evidence>
<evidence type="ECO:0000256" key="3">
    <source>
        <dbReference type="ARBA" id="ARBA00022691"/>
    </source>
</evidence>
<dbReference type="EMBL" id="JMMZ01000035">
    <property type="protein sequence ID" value="OEU38754.1"/>
    <property type="molecule type" value="Genomic_DNA"/>
</dbReference>
<dbReference type="SUPFAM" id="SSF53335">
    <property type="entry name" value="S-adenosyl-L-methionine-dependent methyltransferases"/>
    <property type="match status" value="1"/>
</dbReference>
<gene>
    <name evidence="8" type="ORF">AJ89_13270</name>
</gene>
<dbReference type="InterPro" id="IPR029063">
    <property type="entry name" value="SAM-dependent_MTases_sf"/>
</dbReference>
<dbReference type="PROSITE" id="PS00095">
    <property type="entry name" value="C5_MTASE_2"/>
    <property type="match status" value="1"/>
</dbReference>
<keyword evidence="2 5" id="KW-0808">Transferase</keyword>
<organism evidence="8 9">
    <name type="scientific">Lactococcus cremoris subsp. cremoris IBB477</name>
    <dbReference type="NCBI Taxonomy" id="1449093"/>
    <lineage>
        <taxon>Bacteria</taxon>
        <taxon>Bacillati</taxon>
        <taxon>Bacillota</taxon>
        <taxon>Bacilli</taxon>
        <taxon>Lactobacillales</taxon>
        <taxon>Streptococcaceae</taxon>
        <taxon>Lactococcus</taxon>
        <taxon>Lactococcus cremoris subsp. cremoris</taxon>
    </lineage>
</organism>
<evidence type="ECO:0000256" key="7">
    <source>
        <dbReference type="RuleBase" id="RU000417"/>
    </source>
</evidence>
<evidence type="ECO:0000313" key="8">
    <source>
        <dbReference type="EMBL" id="OEU38754.1"/>
    </source>
</evidence>
<sequence length="346" mass="39663">MGNNIKFIDLFCGIGGIRIGMEKAGFQCVFSSDIDEECKNVYEKNYGERPQGDISQIQTDEIPDFDILCGGFPCQPFSISGKKKGFEDTRGTLFFEICRITEAKQPKVVILENVKHLIHHDGGRTFQVITTKLEELGYVVTWEVLNALDFGVPQNRERIIIVATKSTEFDFDNLEKEERRNLTDGFLDLEGDFEFLDSNDYTLIEEKLRTRQLKSGLIFAGYRNKSIRKVGVRPGTEHLSRVHKQPNRIYDAKGTHPTLPSQETSGRFWVLVEGRVRKLTIDECYRIMGFPDDFKRSEKLSNQYKQIGNSVCVPMFSALAREVRSQLFCGEKDNKNEKNEKRIGIC</sequence>
<dbReference type="InterPro" id="IPR031303">
    <property type="entry name" value="C5_meth_CS"/>
</dbReference>
<dbReference type="CDD" id="cd00315">
    <property type="entry name" value="Cyt_C5_DNA_methylase"/>
    <property type="match status" value="1"/>
</dbReference>
<dbReference type="PRINTS" id="PR00105">
    <property type="entry name" value="C5METTRFRASE"/>
</dbReference>
<keyword evidence="1 5" id="KW-0489">Methyltransferase</keyword>
<evidence type="ECO:0000313" key="9">
    <source>
        <dbReference type="Proteomes" id="UP000176236"/>
    </source>
</evidence>
<dbReference type="InterPro" id="IPR050750">
    <property type="entry name" value="C5-MTase"/>
</dbReference>
<comment type="caution">
    <text evidence="8">The sequence shown here is derived from an EMBL/GenBank/DDBJ whole genome shotgun (WGS) entry which is preliminary data.</text>
</comment>
<dbReference type="Gene3D" id="3.90.120.10">
    <property type="entry name" value="DNA Methylase, subunit A, domain 2"/>
    <property type="match status" value="1"/>
</dbReference>
<comment type="similarity">
    <text evidence="5 6">Belongs to the class I-like SAM-binding methyltransferase superfamily. C5-methyltransferase family.</text>
</comment>
<accession>A0A1E7G1B9</accession>
<dbReference type="EC" id="2.1.1.37" evidence="7"/>
<dbReference type="InterPro" id="IPR001525">
    <property type="entry name" value="C5_MeTfrase"/>
</dbReference>
<keyword evidence="4" id="KW-0680">Restriction system</keyword>
<protein>
    <recommendedName>
        <fullName evidence="7">Cytosine-specific methyltransferase</fullName>
        <ecNumber evidence="7">2.1.1.37</ecNumber>
    </recommendedName>
</protein>
<dbReference type="GO" id="GO:0009307">
    <property type="term" value="P:DNA restriction-modification system"/>
    <property type="evidence" value="ECO:0007669"/>
    <property type="project" value="UniProtKB-KW"/>
</dbReference>
<reference evidence="8 9" key="1">
    <citation type="journal article" date="2016" name="Appl. Microbiol. Biotechnol.">
        <title>Adhesion of the genome-sequenced Lactococcus lactis subsp. cremoris IBB477 strain is mediated by specific molecular determinants.</title>
        <authorList>
            <person name="Radziwill-Bienkowska J.M."/>
            <person name="Le D.T."/>
            <person name="Szczesny P."/>
            <person name="Duviau M.P."/>
            <person name="Aleksandrzak-Piekarczyk T."/>
            <person name="Loubiere P."/>
            <person name="Mercier-Bonin M."/>
            <person name="Bardowski J.K."/>
            <person name="Kowalczyk M."/>
        </authorList>
    </citation>
    <scope>NUCLEOTIDE SEQUENCE [LARGE SCALE GENOMIC DNA]</scope>
    <source>
        <strain evidence="8 9">IBB477</strain>
    </source>
</reference>
<dbReference type="InterPro" id="IPR018117">
    <property type="entry name" value="C5_DNA_meth_AS"/>
</dbReference>
<evidence type="ECO:0000256" key="6">
    <source>
        <dbReference type="RuleBase" id="RU000416"/>
    </source>
</evidence>
<evidence type="ECO:0000256" key="5">
    <source>
        <dbReference type="PROSITE-ProRule" id="PRU01016"/>
    </source>
</evidence>
<dbReference type="NCBIfam" id="TIGR00675">
    <property type="entry name" value="dcm"/>
    <property type="match status" value="1"/>
</dbReference>
<feature type="active site" evidence="5">
    <location>
        <position position="74"/>
    </location>
</feature>
<dbReference type="Pfam" id="PF00145">
    <property type="entry name" value="DNA_methylase"/>
    <property type="match status" value="1"/>
</dbReference>
<evidence type="ECO:0000256" key="4">
    <source>
        <dbReference type="ARBA" id="ARBA00022747"/>
    </source>
</evidence>
<dbReference type="PANTHER" id="PTHR46098:SF1">
    <property type="entry name" value="TRNA (CYTOSINE(38)-C(5))-METHYLTRANSFERASE"/>
    <property type="match status" value="1"/>
</dbReference>
<keyword evidence="3 5" id="KW-0949">S-adenosyl-L-methionine</keyword>
<comment type="catalytic activity">
    <reaction evidence="7">
        <text>a 2'-deoxycytidine in DNA + S-adenosyl-L-methionine = a 5-methyl-2'-deoxycytidine in DNA + S-adenosyl-L-homocysteine + H(+)</text>
        <dbReference type="Rhea" id="RHEA:13681"/>
        <dbReference type="Rhea" id="RHEA-COMP:11369"/>
        <dbReference type="Rhea" id="RHEA-COMP:11370"/>
        <dbReference type="ChEBI" id="CHEBI:15378"/>
        <dbReference type="ChEBI" id="CHEBI:57856"/>
        <dbReference type="ChEBI" id="CHEBI:59789"/>
        <dbReference type="ChEBI" id="CHEBI:85452"/>
        <dbReference type="ChEBI" id="CHEBI:85454"/>
        <dbReference type="EC" id="2.1.1.37"/>
    </reaction>
</comment>
<evidence type="ECO:0000256" key="1">
    <source>
        <dbReference type="ARBA" id="ARBA00022603"/>
    </source>
</evidence>
<name>A0A1E7G1B9_LACLC</name>
<dbReference type="PROSITE" id="PS00094">
    <property type="entry name" value="C5_MTASE_1"/>
    <property type="match status" value="1"/>
</dbReference>
<dbReference type="AlphaFoldDB" id="A0A1E7G1B9"/>
<dbReference type="RefSeq" id="WP_081350117.1">
    <property type="nucleotide sequence ID" value="NZ_CM007353.1"/>
</dbReference>
<dbReference type="PROSITE" id="PS51679">
    <property type="entry name" value="SAM_MT_C5"/>
    <property type="match status" value="1"/>
</dbReference>
<dbReference type="Gene3D" id="3.40.50.150">
    <property type="entry name" value="Vaccinia Virus protein VP39"/>
    <property type="match status" value="1"/>
</dbReference>
<dbReference type="GO" id="GO:0032259">
    <property type="term" value="P:methylation"/>
    <property type="evidence" value="ECO:0007669"/>
    <property type="project" value="UniProtKB-KW"/>
</dbReference>
<dbReference type="PANTHER" id="PTHR46098">
    <property type="entry name" value="TRNA (CYTOSINE(38)-C(5))-METHYLTRANSFERASE"/>
    <property type="match status" value="1"/>
</dbReference>
<proteinExistence type="inferred from homology"/>
<dbReference type="GO" id="GO:0003886">
    <property type="term" value="F:DNA (cytosine-5-)-methyltransferase activity"/>
    <property type="evidence" value="ECO:0007669"/>
    <property type="project" value="UniProtKB-EC"/>
</dbReference>
<dbReference type="Proteomes" id="UP000176236">
    <property type="component" value="Chromosome"/>
</dbReference>